<protein>
    <submittedName>
        <fullName evidence="1">DUF2795 domain-containing protein</fullName>
    </submittedName>
</protein>
<evidence type="ECO:0000313" key="1">
    <source>
        <dbReference type="EMBL" id="MCS0638424.1"/>
    </source>
</evidence>
<gene>
    <name evidence="1" type="ORF">NX801_22760</name>
</gene>
<accession>A0ABT2CLX4</accession>
<dbReference type="RefSeq" id="WP_258789710.1">
    <property type="nucleotide sequence ID" value="NZ_JANUGQ010000022.1"/>
</dbReference>
<dbReference type="Pfam" id="PF11387">
    <property type="entry name" value="DUF2795"/>
    <property type="match status" value="1"/>
</dbReference>
<keyword evidence="2" id="KW-1185">Reference proteome</keyword>
<organism evidence="1 2">
    <name type="scientific">Streptomyces pyxinae</name>
    <dbReference type="NCBI Taxonomy" id="2970734"/>
    <lineage>
        <taxon>Bacteria</taxon>
        <taxon>Bacillati</taxon>
        <taxon>Actinomycetota</taxon>
        <taxon>Actinomycetes</taxon>
        <taxon>Kitasatosporales</taxon>
        <taxon>Streptomycetaceae</taxon>
        <taxon>Streptomyces</taxon>
    </lineage>
</organism>
<sequence length="62" mass="6503">MTVNPIAMQKALGGISYPAAKQDIVDAARSNGADQDIVSALDGIPDKEYETPAEVSKQVGKE</sequence>
<reference evidence="1" key="1">
    <citation type="submission" date="2022-08" db="EMBL/GenBank/DDBJ databases">
        <authorList>
            <person name="Somphong A."/>
            <person name="Phongsopitanun W."/>
        </authorList>
    </citation>
    <scope>NUCLEOTIDE SEQUENCE</scope>
    <source>
        <strain evidence="1">LP05-1</strain>
    </source>
</reference>
<evidence type="ECO:0000313" key="2">
    <source>
        <dbReference type="Proteomes" id="UP001431313"/>
    </source>
</evidence>
<comment type="caution">
    <text evidence="1">The sequence shown here is derived from an EMBL/GenBank/DDBJ whole genome shotgun (WGS) entry which is preliminary data.</text>
</comment>
<name>A0ABT2CLX4_9ACTN</name>
<proteinExistence type="predicted"/>
<dbReference type="InterPro" id="IPR021527">
    <property type="entry name" value="DUF2795"/>
</dbReference>
<dbReference type="Proteomes" id="UP001431313">
    <property type="component" value="Unassembled WGS sequence"/>
</dbReference>
<dbReference type="EMBL" id="JANUGQ010000022">
    <property type="protein sequence ID" value="MCS0638424.1"/>
    <property type="molecule type" value="Genomic_DNA"/>
</dbReference>